<keyword evidence="3" id="KW-1185">Reference proteome</keyword>
<protein>
    <submittedName>
        <fullName evidence="2">Uncharacterized protein</fullName>
    </submittedName>
</protein>
<evidence type="ECO:0000313" key="3">
    <source>
        <dbReference type="Proteomes" id="UP000323386"/>
    </source>
</evidence>
<evidence type="ECO:0000313" key="2">
    <source>
        <dbReference type="EMBL" id="SPO36330.1"/>
    </source>
</evidence>
<dbReference type="EMBL" id="OOIP01000004">
    <property type="protein sequence ID" value="SPO36330.1"/>
    <property type="molecule type" value="Genomic_DNA"/>
</dbReference>
<name>A0A5C3EWU0_9BASI</name>
<feature type="region of interest" description="Disordered" evidence="1">
    <location>
        <begin position="280"/>
        <end position="308"/>
    </location>
</feature>
<feature type="compositionally biased region" description="Low complexity" evidence="1">
    <location>
        <begin position="123"/>
        <end position="132"/>
    </location>
</feature>
<feature type="compositionally biased region" description="Basic and acidic residues" evidence="1">
    <location>
        <begin position="23"/>
        <end position="35"/>
    </location>
</feature>
<feature type="compositionally biased region" description="Polar residues" evidence="1">
    <location>
        <begin position="60"/>
        <end position="87"/>
    </location>
</feature>
<sequence>MSNPSTPEQAGAECGEEESEASGEGRERAPREASGHGRGWLGRGWCEDLGVARPAAWNAPGQQQRSGDKGQGQSSSREGSTGRQAGQQRRLACNHARQPTNPAAGQAEQRRRSLARPPGWLCPSLGRLARSGLRSRQRRPPSFDPPPPYSSLGPLARPTQAKLLRPSRPATIPFISQLASILGCYFAVHQPTCLCWPTYLLLLWPPTSRPRQPTLLLLLPTTRPYHYCSSTSSATPQLAPEPPPPPPFAFRLCANHTARPLSGPLQASSLTCKPLGISRRSRSVPRYPHRRGQRQQHSSFPPSSLASA</sequence>
<dbReference type="AlphaFoldDB" id="A0A5C3EWU0"/>
<dbReference type="Proteomes" id="UP000323386">
    <property type="component" value="Unassembled WGS sequence"/>
</dbReference>
<evidence type="ECO:0000256" key="1">
    <source>
        <dbReference type="SAM" id="MobiDB-lite"/>
    </source>
</evidence>
<proteinExistence type="predicted"/>
<feature type="compositionally biased region" description="Basic residues" evidence="1">
    <location>
        <begin position="280"/>
        <end position="294"/>
    </location>
</feature>
<feature type="compositionally biased region" description="Polar residues" evidence="1">
    <location>
        <begin position="295"/>
        <end position="308"/>
    </location>
</feature>
<organism evidence="2 3">
    <name type="scientific">Pseudozyma flocculosa</name>
    <dbReference type="NCBI Taxonomy" id="84751"/>
    <lineage>
        <taxon>Eukaryota</taxon>
        <taxon>Fungi</taxon>
        <taxon>Dikarya</taxon>
        <taxon>Basidiomycota</taxon>
        <taxon>Ustilaginomycotina</taxon>
        <taxon>Ustilaginomycetes</taxon>
        <taxon>Ustilaginales</taxon>
        <taxon>Ustilaginaceae</taxon>
        <taxon>Pseudozyma</taxon>
    </lineage>
</organism>
<reference evidence="2 3" key="1">
    <citation type="submission" date="2018-03" db="EMBL/GenBank/DDBJ databases">
        <authorList>
            <person name="Guldener U."/>
        </authorList>
    </citation>
    <scope>NUCLEOTIDE SEQUENCE [LARGE SCALE GENOMIC DNA]</scope>
    <source>
        <strain evidence="2 3">DAOM196992</strain>
    </source>
</reference>
<accession>A0A5C3EWU0</accession>
<gene>
    <name evidence="2" type="ORF">PSFLO_01801</name>
</gene>
<feature type="region of interest" description="Disordered" evidence="1">
    <location>
        <begin position="1"/>
        <end position="156"/>
    </location>
</feature>